<reference evidence="2" key="1">
    <citation type="submission" date="2017-02" db="UniProtKB">
        <authorList>
            <consortium name="WormBaseParasite"/>
        </authorList>
    </citation>
    <scope>IDENTIFICATION</scope>
</reference>
<protein>
    <submittedName>
        <fullName evidence="2">MOSC domain-containing protein</fullName>
    </submittedName>
</protein>
<dbReference type="AlphaFoldDB" id="A0A0N4ZIZ3"/>
<evidence type="ECO:0000313" key="2">
    <source>
        <dbReference type="WBParaSite" id="PTRK_0000790600.1"/>
    </source>
</evidence>
<sequence>MAPNTSRMARTSPRDHAAKCDLALGTHGLTDDAEGLLRQRPGGREIIGIVPVEAIDLLLRHEALDVDRLGALELDRFDLLIGQEDVFVLGHGIAFDQGRPLDRARVRVGGDHPDTVVGLGIDEVEVNLSARAGGRVERDRAGDEREAQVSLPGGAIRHFEPPGRTPRPSRRINTMKRVSLPGRSRTEDGGSAAGFSLTVFQVDDEAVLPTSFNIRHEETDLIPGVHRWKEQFGVPDRRGLKARGLDHVAMGSSCAFGVDKKAVVSDSGH</sequence>
<proteinExistence type="predicted"/>
<dbReference type="Proteomes" id="UP000038045">
    <property type="component" value="Unplaced"/>
</dbReference>
<dbReference type="WBParaSite" id="PTRK_0000790600.1">
    <property type="protein sequence ID" value="PTRK_0000790600.1"/>
    <property type="gene ID" value="PTRK_0000790600"/>
</dbReference>
<keyword evidence="1" id="KW-1185">Reference proteome</keyword>
<accession>A0A0N4ZIZ3</accession>
<organism evidence="1 2">
    <name type="scientific">Parastrongyloides trichosuri</name>
    <name type="common">Possum-specific nematode worm</name>
    <dbReference type="NCBI Taxonomy" id="131310"/>
    <lineage>
        <taxon>Eukaryota</taxon>
        <taxon>Metazoa</taxon>
        <taxon>Ecdysozoa</taxon>
        <taxon>Nematoda</taxon>
        <taxon>Chromadorea</taxon>
        <taxon>Rhabditida</taxon>
        <taxon>Tylenchina</taxon>
        <taxon>Panagrolaimomorpha</taxon>
        <taxon>Strongyloidoidea</taxon>
        <taxon>Strongyloididae</taxon>
        <taxon>Parastrongyloides</taxon>
    </lineage>
</organism>
<name>A0A0N4ZIZ3_PARTI</name>
<evidence type="ECO:0000313" key="1">
    <source>
        <dbReference type="Proteomes" id="UP000038045"/>
    </source>
</evidence>